<gene>
    <name evidence="2" type="ORF">Asi02nite_29510</name>
</gene>
<evidence type="ECO:0000256" key="1">
    <source>
        <dbReference type="SAM" id="SignalP"/>
    </source>
</evidence>
<dbReference type="Proteomes" id="UP000604117">
    <property type="component" value="Unassembled WGS sequence"/>
</dbReference>
<evidence type="ECO:0000313" key="3">
    <source>
        <dbReference type="Proteomes" id="UP000604117"/>
    </source>
</evidence>
<protein>
    <submittedName>
        <fullName evidence="2">Uncharacterized protein</fullName>
    </submittedName>
</protein>
<keyword evidence="3" id="KW-1185">Reference proteome</keyword>
<name>A0ABQ4CR14_9ACTN</name>
<comment type="caution">
    <text evidence="2">The sequence shown here is derived from an EMBL/GenBank/DDBJ whole genome shotgun (WGS) entry which is preliminary data.</text>
</comment>
<feature type="chain" id="PRO_5045591171" evidence="1">
    <location>
        <begin position="31"/>
        <end position="138"/>
    </location>
</feature>
<evidence type="ECO:0000313" key="2">
    <source>
        <dbReference type="EMBL" id="GIF73433.1"/>
    </source>
</evidence>
<feature type="signal peptide" evidence="1">
    <location>
        <begin position="1"/>
        <end position="30"/>
    </location>
</feature>
<dbReference type="EMBL" id="BONE01000020">
    <property type="protein sequence ID" value="GIF73433.1"/>
    <property type="molecule type" value="Genomic_DNA"/>
</dbReference>
<organism evidence="2 3">
    <name type="scientific">Asanoa siamensis</name>
    <dbReference type="NCBI Taxonomy" id="926357"/>
    <lineage>
        <taxon>Bacteria</taxon>
        <taxon>Bacillati</taxon>
        <taxon>Actinomycetota</taxon>
        <taxon>Actinomycetes</taxon>
        <taxon>Micromonosporales</taxon>
        <taxon>Micromonosporaceae</taxon>
        <taxon>Asanoa</taxon>
    </lineage>
</organism>
<reference evidence="2 3" key="1">
    <citation type="submission" date="2021-01" db="EMBL/GenBank/DDBJ databases">
        <title>Whole genome shotgun sequence of Asanoa siamensis NBRC 107932.</title>
        <authorList>
            <person name="Komaki H."/>
            <person name="Tamura T."/>
        </authorList>
    </citation>
    <scope>NUCLEOTIDE SEQUENCE [LARGE SCALE GENOMIC DNA]</scope>
    <source>
        <strain evidence="2 3">NBRC 107932</strain>
    </source>
</reference>
<sequence>MKKSRWFGGALLAMVLTVAGLVAAPGAAMAADEMQAYSADGYYQGYGSAYWANAGQYSPFRACDNGSGDGHRAVGYIWWQGGGLIERHAAGGSGTCSVSVNVFIPEGRWVSMQVCERNGAGGQDVRCGTIVQDIALKN</sequence>
<keyword evidence="1" id="KW-0732">Signal</keyword>
<proteinExistence type="predicted"/>
<accession>A0ABQ4CR14</accession>
<dbReference type="RefSeq" id="WP_203713347.1">
    <property type="nucleotide sequence ID" value="NZ_BONE01000020.1"/>
</dbReference>